<reference evidence="1 2" key="1">
    <citation type="submission" date="2015-02" db="EMBL/GenBank/DDBJ databases">
        <title>Genome Sequencing of Rickettsiales.</title>
        <authorList>
            <person name="Daugherty S.C."/>
            <person name="Su Q."/>
            <person name="Abolude K."/>
            <person name="Beier-Sexton M."/>
            <person name="Carlyon J.A."/>
            <person name="Carter R."/>
            <person name="Day N.P."/>
            <person name="Dumler S.J."/>
            <person name="Dyachenko V."/>
            <person name="Godinez A."/>
            <person name="Kurtti T.J."/>
            <person name="Lichay M."/>
            <person name="Mullins K.E."/>
            <person name="Ott S."/>
            <person name="Pappas-Brown V."/>
            <person name="Paris D.H."/>
            <person name="Patel P."/>
            <person name="Richards A.L."/>
            <person name="Sadzewicz L."/>
            <person name="Sears K."/>
            <person name="Seidman D."/>
            <person name="Sengamalay N."/>
            <person name="Stenos J."/>
            <person name="Tallon L.J."/>
            <person name="Vincent G."/>
            <person name="Fraser C.M."/>
            <person name="Munderloh U."/>
            <person name="Dunning-Hotopp J.C."/>
        </authorList>
    </citation>
    <scope>NUCLEOTIDE SEQUENCE [LARGE SCALE GENOMIC DNA]</scope>
    <source>
        <strain evidence="1 2">Fuller</strain>
    </source>
</reference>
<keyword evidence="2" id="KW-1185">Reference proteome</keyword>
<proteinExistence type="predicted"/>
<protein>
    <submittedName>
        <fullName evidence="1">Uncharacterized protein</fullName>
    </submittedName>
</protein>
<gene>
    <name evidence="1" type="ORF">OCHUTO_0413</name>
</gene>
<accession>A0A0F3MLC7</accession>
<dbReference type="Proteomes" id="UP000033616">
    <property type="component" value="Unassembled WGS sequence"/>
</dbReference>
<dbReference type="PATRIC" id="fig|1359168.3.peg.1175"/>
<sequence>MLGEFRNIGLSSAFSLVSLRPWIFHCSLINKCNVNFQNQPLLGCLRAAILQ</sequence>
<evidence type="ECO:0000313" key="2">
    <source>
        <dbReference type="Proteomes" id="UP000033616"/>
    </source>
</evidence>
<name>A0A0F3MLC7_9RICK</name>
<evidence type="ECO:0000313" key="1">
    <source>
        <dbReference type="EMBL" id="KJV56548.1"/>
    </source>
</evidence>
<dbReference type="EMBL" id="LANP01000008">
    <property type="protein sequence ID" value="KJV56548.1"/>
    <property type="molecule type" value="Genomic_DNA"/>
</dbReference>
<organism evidence="1 2">
    <name type="scientific">Orientia chuto str. Dubai</name>
    <dbReference type="NCBI Taxonomy" id="1359168"/>
    <lineage>
        <taxon>Bacteria</taxon>
        <taxon>Pseudomonadati</taxon>
        <taxon>Pseudomonadota</taxon>
        <taxon>Alphaproteobacteria</taxon>
        <taxon>Rickettsiales</taxon>
        <taxon>Rickettsiaceae</taxon>
        <taxon>Rickettsieae</taxon>
        <taxon>Orientia</taxon>
    </lineage>
</organism>
<dbReference type="AlphaFoldDB" id="A0A0F3MLC7"/>
<comment type="caution">
    <text evidence="1">The sequence shown here is derived from an EMBL/GenBank/DDBJ whole genome shotgun (WGS) entry which is preliminary data.</text>
</comment>